<dbReference type="PIRSF" id="PIRSF000137">
    <property type="entry name" value="Alcohol_oxidase"/>
    <property type="match status" value="1"/>
</dbReference>
<keyword evidence="4" id="KW-0285">Flavoprotein</keyword>
<organism evidence="6 7">
    <name type="scientific">Mycena venus</name>
    <dbReference type="NCBI Taxonomy" id="2733690"/>
    <lineage>
        <taxon>Eukaryota</taxon>
        <taxon>Fungi</taxon>
        <taxon>Dikarya</taxon>
        <taxon>Basidiomycota</taxon>
        <taxon>Agaricomycotina</taxon>
        <taxon>Agaricomycetes</taxon>
        <taxon>Agaricomycetidae</taxon>
        <taxon>Agaricales</taxon>
        <taxon>Marasmiineae</taxon>
        <taxon>Mycenaceae</taxon>
        <taxon>Mycena</taxon>
    </lineage>
</organism>
<comment type="caution">
    <text evidence="6">The sequence shown here is derived from an EMBL/GenBank/DDBJ whole genome shotgun (WGS) entry which is preliminary data.</text>
</comment>
<dbReference type="PANTHER" id="PTHR11552">
    <property type="entry name" value="GLUCOSE-METHANOL-CHOLINE GMC OXIDOREDUCTASE"/>
    <property type="match status" value="1"/>
</dbReference>
<dbReference type="PROSITE" id="PS00624">
    <property type="entry name" value="GMC_OXRED_2"/>
    <property type="match status" value="1"/>
</dbReference>
<dbReference type="GO" id="GO:0016614">
    <property type="term" value="F:oxidoreductase activity, acting on CH-OH group of donors"/>
    <property type="evidence" value="ECO:0007669"/>
    <property type="project" value="InterPro"/>
</dbReference>
<reference evidence="6" key="1">
    <citation type="submission" date="2020-05" db="EMBL/GenBank/DDBJ databases">
        <title>Mycena genomes resolve the evolution of fungal bioluminescence.</title>
        <authorList>
            <person name="Tsai I.J."/>
        </authorList>
    </citation>
    <scope>NUCLEOTIDE SEQUENCE</scope>
    <source>
        <strain evidence="6">CCC161011</strain>
    </source>
</reference>
<protein>
    <submittedName>
        <fullName evidence="6">Alcohol oxidase</fullName>
    </submittedName>
</protein>
<dbReference type="SUPFAM" id="SSF54373">
    <property type="entry name" value="FAD-linked reductases, C-terminal domain"/>
    <property type="match status" value="1"/>
</dbReference>
<dbReference type="Gene3D" id="3.30.560.10">
    <property type="entry name" value="Glucose Oxidase, domain 3"/>
    <property type="match status" value="1"/>
</dbReference>
<evidence type="ECO:0000256" key="1">
    <source>
        <dbReference type="ARBA" id="ARBA00001974"/>
    </source>
</evidence>
<evidence type="ECO:0000313" key="7">
    <source>
        <dbReference type="Proteomes" id="UP000620124"/>
    </source>
</evidence>
<dbReference type="SUPFAM" id="SSF51905">
    <property type="entry name" value="FAD/NAD(P)-binding domain"/>
    <property type="match status" value="1"/>
</dbReference>
<keyword evidence="7" id="KW-1185">Reference proteome</keyword>
<proteinExistence type="inferred from homology"/>
<keyword evidence="4" id="KW-0274">FAD</keyword>
<feature type="binding site" evidence="4">
    <location>
        <position position="113"/>
    </location>
    <ligand>
        <name>FAD</name>
        <dbReference type="ChEBI" id="CHEBI:57692"/>
    </ligand>
</feature>
<gene>
    <name evidence="6" type="ORF">MVEN_00209200</name>
</gene>
<evidence type="ECO:0000313" key="6">
    <source>
        <dbReference type="EMBL" id="KAF7368838.1"/>
    </source>
</evidence>
<feature type="active site" description="Proton donor" evidence="3">
    <location>
        <position position="516"/>
    </location>
</feature>
<dbReference type="EMBL" id="JACAZI010000002">
    <property type="protein sequence ID" value="KAF7368838.1"/>
    <property type="molecule type" value="Genomic_DNA"/>
</dbReference>
<sequence>MVVFGGSSYPVLSIQEAGTPFEGSVKQTTAARIWDYIIVGGGTAGCCLASRLSEDPSVSVLLLERGSVHNTWYSRIPLISSDVTNKATPIIKSPSIPVKSAQGQRIDVVQAEVLGGASGVNAMLLTRGAVGDFNHWAELGHPSWDYDSLKPYFMKSEKSVAQHSDFRGSSVLPFEIQRNVREAAIALGYEHASDFNAPDVPVNVCATPDVTIDDQMRRVSSYHAFLPAALVRSRRKRLQICTKVVGTRIEFEGDVAVGVVFESSDKSVPGKFYARARKEVVVSCGAIGSPQLLLLSGIGPKEDVENHGIPSVVDLPGVGNHLQDHVGLPIMYEVPLQDTLHHSENSIWKGVLELAKYMFGIKGVMGYTVSPMSIFGHSAHIDTNTSAVVNPITPIGMGSDRPDIEIMNIPHYCSDPGQHEVRKGIFSFLLCLLQPQSMGSVRLVSSDPHVRPAVDLGFLTNPDDYFPLRAGTKLSLQLARNVAAQGYPIKGFQVPVSEEEDDLDEFIRTHLRTVYHYTSTCRMAKRDEDGVVDDDLKVYGVRGLRVCDASVFPCITSAHTMAPVLAVAERCADIMKLQAKLTS</sequence>
<comment type="cofactor">
    <cofactor evidence="1 4">
        <name>FAD</name>
        <dbReference type="ChEBI" id="CHEBI:57692"/>
    </cofactor>
</comment>
<accession>A0A8H6YXD6</accession>
<evidence type="ECO:0000256" key="2">
    <source>
        <dbReference type="ARBA" id="ARBA00010790"/>
    </source>
</evidence>
<dbReference type="Pfam" id="PF05199">
    <property type="entry name" value="GMC_oxred_C"/>
    <property type="match status" value="1"/>
</dbReference>
<evidence type="ECO:0000259" key="5">
    <source>
        <dbReference type="PROSITE" id="PS00624"/>
    </source>
</evidence>
<feature type="active site" description="Proton acceptor" evidence="3">
    <location>
        <position position="559"/>
    </location>
</feature>
<dbReference type="Pfam" id="PF00732">
    <property type="entry name" value="GMC_oxred_N"/>
    <property type="match status" value="1"/>
</dbReference>
<evidence type="ECO:0000256" key="4">
    <source>
        <dbReference type="PIRSR" id="PIRSR000137-2"/>
    </source>
</evidence>
<dbReference type="InterPro" id="IPR036188">
    <property type="entry name" value="FAD/NAD-bd_sf"/>
</dbReference>
<dbReference type="OrthoDB" id="269227at2759"/>
<dbReference type="InterPro" id="IPR000172">
    <property type="entry name" value="GMC_OxRdtase_N"/>
</dbReference>
<name>A0A8H6YXD6_9AGAR</name>
<dbReference type="PANTHER" id="PTHR11552:SF219">
    <property type="entry name" value="GLUCOSE-METHANOL-CHOLINE OXIDOREDUCTASE N-TERMINAL DOMAIN-CONTAINING PROTEIN"/>
    <property type="match status" value="1"/>
</dbReference>
<dbReference type="Gene3D" id="3.50.50.60">
    <property type="entry name" value="FAD/NAD(P)-binding domain"/>
    <property type="match status" value="1"/>
</dbReference>
<feature type="domain" description="Glucose-methanol-choline oxidoreductase N-terminal" evidence="5">
    <location>
        <begin position="285"/>
        <end position="299"/>
    </location>
</feature>
<dbReference type="AlphaFoldDB" id="A0A8H6YXD6"/>
<dbReference type="Proteomes" id="UP000620124">
    <property type="component" value="Unassembled WGS sequence"/>
</dbReference>
<dbReference type="GO" id="GO:0050660">
    <property type="term" value="F:flavin adenine dinucleotide binding"/>
    <property type="evidence" value="ECO:0007669"/>
    <property type="project" value="InterPro"/>
</dbReference>
<dbReference type="InterPro" id="IPR012132">
    <property type="entry name" value="GMC_OxRdtase"/>
</dbReference>
<dbReference type="InterPro" id="IPR007867">
    <property type="entry name" value="GMC_OxRtase_C"/>
</dbReference>
<comment type="similarity">
    <text evidence="2">Belongs to the GMC oxidoreductase family.</text>
</comment>
<evidence type="ECO:0000256" key="3">
    <source>
        <dbReference type="PIRSR" id="PIRSR000137-1"/>
    </source>
</evidence>